<evidence type="ECO:0000313" key="2">
    <source>
        <dbReference type="Proteomes" id="UP000015961"/>
    </source>
</evidence>
<sequence>MNKVYVKKTSIEGANIQIKGENYHERGEE</sequence>
<name>S0P3I6_9ENTE</name>
<dbReference type="EMBL" id="ASWO01000007">
    <property type="protein sequence ID" value="EOT83011.1"/>
    <property type="molecule type" value="Genomic_DNA"/>
</dbReference>
<keyword evidence="2" id="KW-1185">Reference proteome</keyword>
<reference evidence="1 2" key="1">
    <citation type="submission" date="2013-03" db="EMBL/GenBank/DDBJ databases">
        <title>The Genome Sequence of Enterococcus sulfureus ATCC_49903 (PacBio/Illumina hybrid assembly).</title>
        <authorList>
            <consortium name="The Broad Institute Genomics Platform"/>
            <consortium name="The Broad Institute Genome Sequencing Center for Infectious Disease"/>
            <person name="Earl A."/>
            <person name="Russ C."/>
            <person name="Gilmore M."/>
            <person name="Surin D."/>
            <person name="Walker B."/>
            <person name="Young S."/>
            <person name="Zeng Q."/>
            <person name="Gargeya S."/>
            <person name="Fitzgerald M."/>
            <person name="Haas B."/>
            <person name="Abouelleil A."/>
            <person name="Allen A.W."/>
            <person name="Alvarado L."/>
            <person name="Arachchi H.M."/>
            <person name="Berlin A.M."/>
            <person name="Chapman S.B."/>
            <person name="Gainer-Dewar J."/>
            <person name="Goldberg J."/>
            <person name="Griggs A."/>
            <person name="Gujja S."/>
            <person name="Hansen M."/>
            <person name="Howarth C."/>
            <person name="Imamovic A."/>
            <person name="Ireland A."/>
            <person name="Larimer J."/>
            <person name="McCowan C."/>
            <person name="Murphy C."/>
            <person name="Pearson M."/>
            <person name="Poon T.W."/>
            <person name="Priest M."/>
            <person name="Roberts A."/>
            <person name="Saif S."/>
            <person name="Shea T."/>
            <person name="Sisk P."/>
            <person name="Sykes S."/>
            <person name="Wortman J."/>
            <person name="Nusbaum C."/>
            <person name="Birren B."/>
        </authorList>
    </citation>
    <scope>NUCLEOTIDE SEQUENCE [LARGE SCALE GENOMIC DNA]</scope>
    <source>
        <strain evidence="1 2">ATCC 49903</strain>
    </source>
</reference>
<comment type="caution">
    <text evidence="1">The sequence shown here is derived from an EMBL/GenBank/DDBJ whole genome shotgun (WGS) entry which is preliminary data.</text>
</comment>
<gene>
    <name evidence="1" type="ORF">I573_02124</name>
</gene>
<accession>S0P3I6</accession>
<organism evidence="1 2">
    <name type="scientific">Enterococcus sulfureus ATCC 49903</name>
    <dbReference type="NCBI Taxonomy" id="1140003"/>
    <lineage>
        <taxon>Bacteria</taxon>
        <taxon>Bacillati</taxon>
        <taxon>Bacillota</taxon>
        <taxon>Bacilli</taxon>
        <taxon>Lactobacillales</taxon>
        <taxon>Enterococcaceae</taxon>
        <taxon>Enterococcus</taxon>
    </lineage>
</organism>
<dbReference type="AlphaFoldDB" id="S0P3I6"/>
<evidence type="ECO:0000313" key="1">
    <source>
        <dbReference type="EMBL" id="EOT83011.1"/>
    </source>
</evidence>
<protein>
    <submittedName>
        <fullName evidence="1">Uncharacterized protein</fullName>
    </submittedName>
</protein>
<dbReference type="STRING" id="1140003.OMY_01959"/>
<dbReference type="Proteomes" id="UP000015961">
    <property type="component" value="Unassembled WGS sequence"/>
</dbReference>
<proteinExistence type="predicted"/>